<accession>A0A151J4Y2</accession>
<keyword evidence="2" id="KW-0479">Metal-binding</keyword>
<gene>
    <name evidence="4" type="ORF">ALC57_09871</name>
</gene>
<organism evidence="4 5">
    <name type="scientific">Trachymyrmex cornetzi</name>
    <dbReference type="NCBI Taxonomy" id="471704"/>
    <lineage>
        <taxon>Eukaryota</taxon>
        <taxon>Metazoa</taxon>
        <taxon>Ecdysozoa</taxon>
        <taxon>Arthropoda</taxon>
        <taxon>Hexapoda</taxon>
        <taxon>Insecta</taxon>
        <taxon>Pterygota</taxon>
        <taxon>Neoptera</taxon>
        <taxon>Endopterygota</taxon>
        <taxon>Hymenoptera</taxon>
        <taxon>Apocrita</taxon>
        <taxon>Aculeata</taxon>
        <taxon>Formicoidea</taxon>
        <taxon>Formicidae</taxon>
        <taxon>Myrmicinae</taxon>
        <taxon>Trachymyrmex</taxon>
    </lineage>
</organism>
<keyword evidence="5" id="KW-1185">Reference proteome</keyword>
<dbReference type="STRING" id="471704.A0A151J4Y2"/>
<proteinExistence type="predicted"/>
<evidence type="ECO:0000256" key="2">
    <source>
        <dbReference type="ARBA" id="ARBA00022723"/>
    </source>
</evidence>
<reference evidence="4 5" key="1">
    <citation type="submission" date="2015-09" db="EMBL/GenBank/DDBJ databases">
        <title>Trachymyrmex cornetzi WGS genome.</title>
        <authorList>
            <person name="Nygaard S."/>
            <person name="Hu H."/>
            <person name="Boomsma J."/>
            <person name="Zhang G."/>
        </authorList>
    </citation>
    <scope>NUCLEOTIDE SEQUENCE [LARGE SCALE GENOMIC DNA]</scope>
    <source>
        <strain evidence="4">Tcor2-1</strain>
        <tissue evidence="4">Whole body</tissue>
    </source>
</reference>
<dbReference type="AlphaFoldDB" id="A0A151J4Y2"/>
<dbReference type="InterPro" id="IPR027806">
    <property type="entry name" value="HARBI1_dom"/>
</dbReference>
<feature type="non-terminal residue" evidence="4">
    <location>
        <position position="1"/>
    </location>
</feature>
<dbReference type="EMBL" id="KQ980074">
    <property type="protein sequence ID" value="KYN17833.1"/>
    <property type="molecule type" value="Genomic_DNA"/>
</dbReference>
<dbReference type="Pfam" id="PF13359">
    <property type="entry name" value="DDE_Tnp_4"/>
    <property type="match status" value="1"/>
</dbReference>
<name>A0A151J4Y2_9HYME</name>
<feature type="domain" description="DDE Tnp4" evidence="3">
    <location>
        <begin position="1"/>
        <end position="47"/>
    </location>
</feature>
<dbReference type="GO" id="GO:0046872">
    <property type="term" value="F:metal ion binding"/>
    <property type="evidence" value="ECO:0007669"/>
    <property type="project" value="UniProtKB-KW"/>
</dbReference>
<protein>
    <recommendedName>
        <fullName evidence="3">DDE Tnp4 domain-containing protein</fullName>
    </recommendedName>
</protein>
<evidence type="ECO:0000259" key="3">
    <source>
        <dbReference type="Pfam" id="PF13359"/>
    </source>
</evidence>
<comment type="cofactor">
    <cofactor evidence="1">
        <name>a divalent metal cation</name>
        <dbReference type="ChEBI" id="CHEBI:60240"/>
    </cofactor>
</comment>
<evidence type="ECO:0000313" key="4">
    <source>
        <dbReference type="EMBL" id="KYN17833.1"/>
    </source>
</evidence>
<sequence length="135" mass="15435">YRLSRARCCSENGFSMLGARFQIFRSAMRYDPDDAIRITMTCCCLHNMLRSQSVNCSMYTPPNFLDEEDILTGNIRLGDWRQEPVNGLAQLCHQGGNRHAIDARLLRDNWTIYFNGPGAVPWQERAVLGSNALYK</sequence>
<evidence type="ECO:0000313" key="5">
    <source>
        <dbReference type="Proteomes" id="UP000078492"/>
    </source>
</evidence>
<evidence type="ECO:0000256" key="1">
    <source>
        <dbReference type="ARBA" id="ARBA00001968"/>
    </source>
</evidence>
<dbReference type="Proteomes" id="UP000078492">
    <property type="component" value="Unassembled WGS sequence"/>
</dbReference>